<comment type="caution">
    <text evidence="1">The sequence shown here is derived from an EMBL/GenBank/DDBJ whole genome shotgun (WGS) entry which is preliminary data.</text>
</comment>
<evidence type="ECO:0000313" key="2">
    <source>
        <dbReference type="Proteomes" id="UP001497535"/>
    </source>
</evidence>
<reference evidence="1" key="1">
    <citation type="submission" date="2023-11" db="EMBL/GenBank/DDBJ databases">
        <authorList>
            <person name="Poullet M."/>
        </authorList>
    </citation>
    <scope>NUCLEOTIDE SEQUENCE</scope>
    <source>
        <strain evidence="1">E1834</strain>
    </source>
</reference>
<dbReference type="EMBL" id="CAVMJV010000067">
    <property type="protein sequence ID" value="CAK5087620.1"/>
    <property type="molecule type" value="Genomic_DNA"/>
</dbReference>
<protein>
    <submittedName>
        <fullName evidence="1">Uncharacterized protein</fullName>
    </submittedName>
</protein>
<accession>A0ACB1A8E8</accession>
<name>A0ACB1A8E8_MELEN</name>
<keyword evidence="2" id="KW-1185">Reference proteome</keyword>
<sequence length="516" mass="56884">MTSLVIQQNINDEFEEINRSATLYLELPEGLKQTQIRANIFGATKSISGEIVFQTGMCGYIEALTDPSYAQQLLVLTYPLIGNYGVPKFGKSDPKWPELLTGGFESDRIWPAALIVDRICEEGEYSHYEAATSLSQWLCDQGVTGLCGIDTRMLTKIIRTYGTLRAKIVVDSDQQDDIQFVNINEQNLVASSPKLFGNESDTSLFNVLAIDCGIKFNQIHYDGLFISNGPGDPAKCTSLINRIASLLSSGTNVPIFGICLGHQLLASAAGAKTYKMRFGNRGHNLPALHASSGRCFITAQNHGFAVDRNSLPKNWNELFINANDRSNEGMIHESKPYFSVQFHPEHCAGPDDTEWLFDVFVESMKIVKTTKDSVNLNQLINERLAFTTNYREEVSNQKKVLILGSGGLSIGQAGEFDYSGSQAIKALREMGIKSILNPNVATVQTTKGFADRAYFLPVTKEFVTEIIKKERPTGLLCTFGGQTALNCAIDLFRDGVLEEFNVRVLGTPIGSLILLL</sequence>
<evidence type="ECO:0000313" key="1">
    <source>
        <dbReference type="EMBL" id="CAK5087620.1"/>
    </source>
</evidence>
<organism evidence="1 2">
    <name type="scientific">Meloidogyne enterolobii</name>
    <name type="common">Root-knot nematode worm</name>
    <name type="synonym">Meloidogyne mayaguensis</name>
    <dbReference type="NCBI Taxonomy" id="390850"/>
    <lineage>
        <taxon>Eukaryota</taxon>
        <taxon>Metazoa</taxon>
        <taxon>Ecdysozoa</taxon>
        <taxon>Nematoda</taxon>
        <taxon>Chromadorea</taxon>
        <taxon>Rhabditida</taxon>
        <taxon>Tylenchina</taxon>
        <taxon>Tylenchomorpha</taxon>
        <taxon>Tylenchoidea</taxon>
        <taxon>Meloidogynidae</taxon>
        <taxon>Meloidogyninae</taxon>
        <taxon>Meloidogyne</taxon>
    </lineage>
</organism>
<gene>
    <name evidence="1" type="ORF">MENTE1834_LOCUS35228</name>
</gene>
<dbReference type="Proteomes" id="UP001497535">
    <property type="component" value="Unassembled WGS sequence"/>
</dbReference>
<proteinExistence type="predicted"/>